<sequence length="374" mass="40145">MAENSKVRVALIGGGTIAPLHAEYLMSSPTCELVAIVDPYPPGRALASTLSLLHFESVASLLNSQQNPPEAYVICVPSSLHVSIATDVIHQAQPKALLIEKPFCTDSKSGRGLVGLAKEKGCKILVGHHRRFHPSLSTTRSAIEDGKIGEITAISGMWTAKKDDAYFDFASWRATRSAGGGPIWTNFVHDVDALHFLTGARVTCVWAINTTPRRKHEGVAADDIVEEGAAIMAQFSNGVVGTFLVSDNVASPYGWEAAAGDNPLYPKAETPVDIYRILGTKGTIVVPENTLWTYDPETAEGGWKTPITRIEIPVTEGIPFQNQAEHLARVVRDLEDPLCSAEDGLAAVYACEAIVTALKAKDGLPVQIPEASRI</sequence>
<dbReference type="Pfam" id="PF01408">
    <property type="entry name" value="GFO_IDH_MocA"/>
    <property type="match status" value="1"/>
</dbReference>
<dbReference type="SUPFAM" id="SSF55347">
    <property type="entry name" value="Glyceraldehyde-3-phosphate dehydrogenase-like, C-terminal domain"/>
    <property type="match status" value="1"/>
</dbReference>
<dbReference type="AlphaFoldDB" id="A0A9W9V1P4"/>
<evidence type="ECO:0008006" key="6">
    <source>
        <dbReference type="Google" id="ProtNLM"/>
    </source>
</evidence>
<organism evidence="4 5">
    <name type="scientific">Penicillium concentricum</name>
    <dbReference type="NCBI Taxonomy" id="293559"/>
    <lineage>
        <taxon>Eukaryota</taxon>
        <taxon>Fungi</taxon>
        <taxon>Dikarya</taxon>
        <taxon>Ascomycota</taxon>
        <taxon>Pezizomycotina</taxon>
        <taxon>Eurotiomycetes</taxon>
        <taxon>Eurotiomycetidae</taxon>
        <taxon>Eurotiales</taxon>
        <taxon>Aspergillaceae</taxon>
        <taxon>Penicillium</taxon>
    </lineage>
</organism>
<accession>A0A9W9V1P4</accession>
<reference evidence="4" key="1">
    <citation type="submission" date="2022-12" db="EMBL/GenBank/DDBJ databases">
        <authorList>
            <person name="Petersen C."/>
        </authorList>
    </citation>
    <scope>NUCLEOTIDE SEQUENCE</scope>
    <source>
        <strain evidence="4">IBT 3081</strain>
    </source>
</reference>
<protein>
    <recommendedName>
        <fullName evidence="6">Gfo/Idh/MocA-like oxidoreductase N-terminal domain-containing protein</fullName>
    </recommendedName>
</protein>
<comment type="similarity">
    <text evidence="1">Belongs to the Gfo/Idh/MocA family.</text>
</comment>
<evidence type="ECO:0000313" key="5">
    <source>
        <dbReference type="Proteomes" id="UP001147752"/>
    </source>
</evidence>
<evidence type="ECO:0000259" key="2">
    <source>
        <dbReference type="Pfam" id="PF01408"/>
    </source>
</evidence>
<dbReference type="InterPro" id="IPR051450">
    <property type="entry name" value="Gfo/Idh/MocA_Oxidoreductases"/>
</dbReference>
<evidence type="ECO:0000256" key="1">
    <source>
        <dbReference type="ARBA" id="ARBA00010928"/>
    </source>
</evidence>
<dbReference type="PANTHER" id="PTHR43377">
    <property type="entry name" value="BILIVERDIN REDUCTASE A"/>
    <property type="match status" value="1"/>
</dbReference>
<reference evidence="4" key="2">
    <citation type="journal article" date="2023" name="IMA Fungus">
        <title>Comparative genomic study of the Penicillium genus elucidates a diverse pangenome and 15 lateral gene transfer events.</title>
        <authorList>
            <person name="Petersen C."/>
            <person name="Sorensen T."/>
            <person name="Nielsen M.R."/>
            <person name="Sondergaard T.E."/>
            <person name="Sorensen J.L."/>
            <person name="Fitzpatrick D.A."/>
            <person name="Frisvad J.C."/>
            <person name="Nielsen K.L."/>
        </authorList>
    </citation>
    <scope>NUCLEOTIDE SEQUENCE</scope>
    <source>
        <strain evidence="4">IBT 3081</strain>
    </source>
</reference>
<dbReference type="Gene3D" id="3.30.360.10">
    <property type="entry name" value="Dihydrodipicolinate Reductase, domain 2"/>
    <property type="match status" value="1"/>
</dbReference>
<dbReference type="InterPro" id="IPR000683">
    <property type="entry name" value="Gfo/Idh/MocA-like_OxRdtase_N"/>
</dbReference>
<feature type="domain" description="Gfo/Idh/MocA-like oxidoreductase N-terminal" evidence="2">
    <location>
        <begin position="7"/>
        <end position="128"/>
    </location>
</feature>
<dbReference type="PANTHER" id="PTHR43377:SF1">
    <property type="entry name" value="BILIVERDIN REDUCTASE A"/>
    <property type="match status" value="1"/>
</dbReference>
<proteinExistence type="inferred from homology"/>
<dbReference type="EMBL" id="JAPZBT010000003">
    <property type="protein sequence ID" value="KAJ5365543.1"/>
    <property type="molecule type" value="Genomic_DNA"/>
</dbReference>
<dbReference type="RefSeq" id="XP_056577010.1">
    <property type="nucleotide sequence ID" value="XM_056726159.1"/>
</dbReference>
<comment type="caution">
    <text evidence="4">The sequence shown here is derived from an EMBL/GenBank/DDBJ whole genome shotgun (WGS) entry which is preliminary data.</text>
</comment>
<dbReference type="InterPro" id="IPR055170">
    <property type="entry name" value="GFO_IDH_MocA-like_dom"/>
</dbReference>
<dbReference type="SUPFAM" id="SSF51735">
    <property type="entry name" value="NAD(P)-binding Rossmann-fold domains"/>
    <property type="match status" value="1"/>
</dbReference>
<evidence type="ECO:0000259" key="3">
    <source>
        <dbReference type="Pfam" id="PF22725"/>
    </source>
</evidence>
<keyword evidence="5" id="KW-1185">Reference proteome</keyword>
<dbReference type="InterPro" id="IPR036291">
    <property type="entry name" value="NAD(P)-bd_dom_sf"/>
</dbReference>
<name>A0A9W9V1P4_9EURO</name>
<dbReference type="Gene3D" id="3.40.50.720">
    <property type="entry name" value="NAD(P)-binding Rossmann-like Domain"/>
    <property type="match status" value="1"/>
</dbReference>
<dbReference type="GO" id="GO:0000166">
    <property type="term" value="F:nucleotide binding"/>
    <property type="evidence" value="ECO:0007669"/>
    <property type="project" value="InterPro"/>
</dbReference>
<gene>
    <name evidence="4" type="ORF">N7517_008429</name>
</gene>
<dbReference type="Pfam" id="PF22725">
    <property type="entry name" value="GFO_IDH_MocA_C3"/>
    <property type="match status" value="1"/>
</dbReference>
<dbReference type="GeneID" id="81465342"/>
<feature type="domain" description="GFO/IDH/MocA-like oxidoreductase" evidence="3">
    <location>
        <begin position="138"/>
        <end position="285"/>
    </location>
</feature>
<dbReference type="Proteomes" id="UP001147752">
    <property type="component" value="Unassembled WGS sequence"/>
</dbReference>
<evidence type="ECO:0000313" key="4">
    <source>
        <dbReference type="EMBL" id="KAJ5365543.1"/>
    </source>
</evidence>
<dbReference type="OrthoDB" id="64915at2759"/>